<keyword evidence="3" id="KW-1185">Reference proteome</keyword>
<reference evidence="2" key="1">
    <citation type="submission" date="2020-06" db="EMBL/GenBank/DDBJ databases">
        <authorList>
            <person name="Onetto C."/>
        </authorList>
    </citation>
    <scope>NUCLEOTIDE SEQUENCE</scope>
</reference>
<organism evidence="2 3">
    <name type="scientific">Aureobasidium mustum</name>
    <dbReference type="NCBI Taxonomy" id="2773714"/>
    <lineage>
        <taxon>Eukaryota</taxon>
        <taxon>Fungi</taxon>
        <taxon>Dikarya</taxon>
        <taxon>Ascomycota</taxon>
        <taxon>Pezizomycotina</taxon>
        <taxon>Dothideomycetes</taxon>
        <taxon>Dothideomycetidae</taxon>
        <taxon>Dothideales</taxon>
        <taxon>Saccotheciaceae</taxon>
        <taxon>Aureobasidium</taxon>
    </lineage>
</organism>
<sequence length="96" mass="10336">MSDIKKSLKDTAKDNPSQLGDPVSLKAETSNTEPTEKDRPNKSGDGHKSLKDLAQQNPTQLGDPVSLRAETSDTEPTENDRGASKAHPEKTGKPKL</sequence>
<proteinExistence type="predicted"/>
<accession>A0A9N8PH67</accession>
<dbReference type="OrthoDB" id="5234213at2759"/>
<gene>
    <name evidence="2" type="ORF">AWRI4233_LOCUS4912</name>
</gene>
<dbReference type="Proteomes" id="UP000714618">
    <property type="component" value="Unassembled WGS sequence"/>
</dbReference>
<feature type="compositionally biased region" description="Basic and acidic residues" evidence="1">
    <location>
        <begin position="34"/>
        <end position="51"/>
    </location>
</feature>
<protein>
    <submittedName>
        <fullName evidence="2">Uncharacterized protein</fullName>
    </submittedName>
</protein>
<feature type="compositionally biased region" description="Basic and acidic residues" evidence="1">
    <location>
        <begin position="1"/>
        <end position="13"/>
    </location>
</feature>
<dbReference type="AlphaFoldDB" id="A0A9N8PH67"/>
<evidence type="ECO:0000313" key="3">
    <source>
        <dbReference type="Proteomes" id="UP000714618"/>
    </source>
</evidence>
<evidence type="ECO:0000256" key="1">
    <source>
        <dbReference type="SAM" id="MobiDB-lite"/>
    </source>
</evidence>
<comment type="caution">
    <text evidence="2">The sequence shown here is derived from an EMBL/GenBank/DDBJ whole genome shotgun (WGS) entry which is preliminary data.</text>
</comment>
<dbReference type="EMBL" id="CAIJEO010000006">
    <property type="protein sequence ID" value="CAD0094864.1"/>
    <property type="molecule type" value="Genomic_DNA"/>
</dbReference>
<name>A0A9N8PH67_9PEZI</name>
<feature type="compositionally biased region" description="Basic and acidic residues" evidence="1">
    <location>
        <begin position="78"/>
        <end position="96"/>
    </location>
</feature>
<evidence type="ECO:0000313" key="2">
    <source>
        <dbReference type="EMBL" id="CAD0094864.1"/>
    </source>
</evidence>
<feature type="region of interest" description="Disordered" evidence="1">
    <location>
        <begin position="1"/>
        <end position="96"/>
    </location>
</feature>